<dbReference type="InterPro" id="IPR032675">
    <property type="entry name" value="LRR_dom_sf"/>
</dbReference>
<dbReference type="GeneID" id="62230462"/>
<gene>
    <name evidence="1" type="ORF">EAE98_003688</name>
</gene>
<evidence type="ECO:0000313" key="2">
    <source>
        <dbReference type="Proteomes" id="UP000783213"/>
    </source>
</evidence>
<dbReference type="SUPFAM" id="SSF52047">
    <property type="entry name" value="RNI-like"/>
    <property type="match status" value="1"/>
</dbReference>
<organism evidence="1 2">
    <name type="scientific">Botrytis deweyae</name>
    <dbReference type="NCBI Taxonomy" id="2478750"/>
    <lineage>
        <taxon>Eukaryota</taxon>
        <taxon>Fungi</taxon>
        <taxon>Dikarya</taxon>
        <taxon>Ascomycota</taxon>
        <taxon>Pezizomycotina</taxon>
        <taxon>Leotiomycetes</taxon>
        <taxon>Helotiales</taxon>
        <taxon>Sclerotiniaceae</taxon>
        <taxon>Botrytis</taxon>
    </lineage>
</organism>
<evidence type="ECO:0000313" key="1">
    <source>
        <dbReference type="EMBL" id="KAF7933979.1"/>
    </source>
</evidence>
<dbReference type="Proteomes" id="UP000783213">
    <property type="component" value="Unassembled WGS sequence"/>
</dbReference>
<dbReference type="Gene3D" id="3.80.10.10">
    <property type="entry name" value="Ribonuclease Inhibitor"/>
    <property type="match status" value="1"/>
</dbReference>
<keyword evidence="2" id="KW-1185">Reference proteome</keyword>
<protein>
    <recommendedName>
        <fullName evidence="3">F-box domain-containing protein</fullName>
    </recommendedName>
</protein>
<proteinExistence type="predicted"/>
<evidence type="ECO:0008006" key="3">
    <source>
        <dbReference type="Google" id="ProtNLM"/>
    </source>
</evidence>
<sequence>MSVQGMDVLSTSRQLETMSNGATMSTDAKDGFGPSLTEILPIEMIQTVCKYLHIKDILNFRLMSNICAAAGIDRLAENIYVIFTRESFEKLLNISKHPRMSKRVLAIHYDPLRMRAVGEDDYNHLLRDMELQPGSESLTKMARGFEARNKICEEQDFMVKSEFSSFVFSQVLPKLSFLKSFTMVEYKPKQSNHLRLDVKPTPTFCNSMGHNARYHKEASIFLAAAANAGTKLEYLYLERFNLNTLFGASIGTNTTLPYGPDARYLRHLYLWRMMSPTSKSNHRLKQLLQATSNLEYLAITEQFDDTELTKIDWDEIIVGLTMPRLKSVDFWSMVASKSSLTEFLQRHAKTLRILKLRFCSLKESILDWGEVFDVIKSDLTLKEVHFCWLGCLLPEDQHDFDKEVRLEHVYHGNNFHLLLEDCLIRKNLFAKELSLSPSELWQNYILYLKTEKPKAMARLAELESQDLTWDFENDEDKRLFGFMIRV</sequence>
<dbReference type="RefSeq" id="XP_038812772.1">
    <property type="nucleotide sequence ID" value="XM_038951308.1"/>
</dbReference>
<accession>A0ABQ7IU89</accession>
<comment type="caution">
    <text evidence="1">The sequence shown here is derived from an EMBL/GenBank/DDBJ whole genome shotgun (WGS) entry which is preliminary data.</text>
</comment>
<name>A0ABQ7IU89_9HELO</name>
<dbReference type="EMBL" id="RCSX01000006">
    <property type="protein sequence ID" value="KAF7933979.1"/>
    <property type="molecule type" value="Genomic_DNA"/>
</dbReference>
<reference evidence="1 2" key="1">
    <citation type="journal article" date="2020" name="Genome Biol. Evol.">
        <title>Comparative genomics of Sclerotiniaceae.</title>
        <authorList>
            <person name="Valero Jimenez C.A."/>
            <person name="Steentjes M."/>
            <person name="Scholten O.E."/>
            <person name="Van Kan J.A.L."/>
        </authorList>
    </citation>
    <scope>NUCLEOTIDE SEQUENCE [LARGE SCALE GENOMIC DNA]</scope>
    <source>
        <strain evidence="1 2">B1</strain>
    </source>
</reference>